<keyword evidence="2" id="KW-1185">Reference proteome</keyword>
<reference evidence="1 2" key="1">
    <citation type="journal article" date="2019" name="Genome Biol. Evol.">
        <title>Day and night: Metabolic profiles and evolutionary relationships of six axenic non-marine cyanobacteria.</title>
        <authorList>
            <person name="Will S.E."/>
            <person name="Henke P."/>
            <person name="Boedeker C."/>
            <person name="Huang S."/>
            <person name="Brinkmann H."/>
            <person name="Rohde M."/>
            <person name="Jarek M."/>
            <person name="Friedl T."/>
            <person name="Seufert S."/>
            <person name="Schumacher M."/>
            <person name="Overmann J."/>
            <person name="Neumann-Schaal M."/>
            <person name="Petersen J."/>
        </authorList>
    </citation>
    <scope>NUCLEOTIDE SEQUENCE [LARGE SCALE GENOMIC DNA]</scope>
    <source>
        <strain evidence="1 2">PCC 6912</strain>
    </source>
</reference>
<dbReference type="RefSeq" id="WP_026087465.1">
    <property type="nucleotide sequence ID" value="NZ_AJLN01000116.1"/>
</dbReference>
<evidence type="ECO:0000313" key="1">
    <source>
        <dbReference type="EMBL" id="RUR83365.1"/>
    </source>
</evidence>
<dbReference type="EMBL" id="RSCJ01000007">
    <property type="protein sequence ID" value="RUR83365.1"/>
    <property type="molecule type" value="Genomic_DNA"/>
</dbReference>
<dbReference type="STRING" id="211165.GCA_000317285_04739"/>
<dbReference type="Pfam" id="PF14271">
    <property type="entry name" value="DUF4359"/>
    <property type="match status" value="1"/>
</dbReference>
<dbReference type="Proteomes" id="UP000268857">
    <property type="component" value="Unassembled WGS sequence"/>
</dbReference>
<proteinExistence type="predicted"/>
<gene>
    <name evidence="1" type="ORF">PCC6912_21980</name>
</gene>
<sequence length="138" mass="15642">MKVSNIMAYVGVVGLIVLGVVMAKTNPAQVEYEEYAEQRLTNYLKTNVCKKTPKILENLIRFNCKQIVDSARSQVRELIAENTERQDFVIFSIYRTNLSLNSVTPGVNLDALLSSTPGYQFETLGAFDQFYTYKAEQL</sequence>
<protein>
    <recommendedName>
        <fullName evidence="3">DUF4359 domain-containing protein</fullName>
    </recommendedName>
</protein>
<name>A0A433NKN9_CHLFR</name>
<comment type="caution">
    <text evidence="1">The sequence shown here is derived from an EMBL/GenBank/DDBJ whole genome shotgun (WGS) entry which is preliminary data.</text>
</comment>
<evidence type="ECO:0000313" key="2">
    <source>
        <dbReference type="Proteomes" id="UP000268857"/>
    </source>
</evidence>
<evidence type="ECO:0008006" key="3">
    <source>
        <dbReference type="Google" id="ProtNLM"/>
    </source>
</evidence>
<dbReference type="InterPro" id="IPR025578">
    <property type="entry name" value="DUF4359"/>
</dbReference>
<organism evidence="1 2">
    <name type="scientific">Chlorogloeopsis fritschii PCC 6912</name>
    <dbReference type="NCBI Taxonomy" id="211165"/>
    <lineage>
        <taxon>Bacteria</taxon>
        <taxon>Bacillati</taxon>
        <taxon>Cyanobacteriota</taxon>
        <taxon>Cyanophyceae</taxon>
        <taxon>Nostocales</taxon>
        <taxon>Chlorogloeopsidaceae</taxon>
        <taxon>Chlorogloeopsis</taxon>
    </lineage>
</organism>
<accession>A0A433NKN9</accession>
<dbReference type="AlphaFoldDB" id="A0A433NKN9"/>